<dbReference type="RefSeq" id="WP_006257733.1">
    <property type="nucleotide sequence ID" value="NZ_BCMQ01000001.1"/>
</dbReference>
<dbReference type="EMBL" id="CP013690">
    <property type="protein sequence ID" value="ALU25790.1"/>
    <property type="molecule type" value="Genomic_DNA"/>
</dbReference>
<sequence length="243" mass="27773">MLVLIGIVIIGWLMYRVPTIHKNKGVYVKEGASGTRLFILSITVIALGMINYATKQWQIKSEEFRSMDRYTAVLTGYNTVTEGSGKMKTIAYIPVYKFVTKSGDSIEYKAKNSSIGKPIEGSHFRIYYNQVEKVAYVIDVQMMISIALIAIILIGAVYFLIGLLAYSVLPNHIKYKWVGVELAYAVLTIVFFSIIQLCICLMFFSGYRYSWVMIVVYLIISTYLTIRALRSTIKQRIEEFKLR</sequence>
<proteinExistence type="predicted"/>
<protein>
    <submittedName>
        <fullName evidence="1">Uncharacterized protein</fullName>
    </submittedName>
</protein>
<reference evidence="1 2" key="1">
    <citation type="journal article" date="2016" name="J. Zhejiang Univ. Sci. B">
        <title>Antibiotic resistance mechanisms of Myroides sp.</title>
        <authorList>
            <person name="Hu S."/>
            <person name="Yuan S."/>
            <person name="Qu H."/>
            <person name="Jiang T."/>
            <person name="Zhou Y."/>
            <person name="Wang M."/>
            <person name="Ming D."/>
        </authorList>
    </citation>
    <scope>NUCLEOTIDE SEQUENCE [LARGE SCALE GENOMIC DNA]</scope>
    <source>
        <strain evidence="1 2">PR63039</strain>
    </source>
</reference>
<name>A0A0S7EBB8_9FLAO</name>
<evidence type="ECO:0000313" key="2">
    <source>
        <dbReference type="Proteomes" id="UP000069030"/>
    </source>
</evidence>
<evidence type="ECO:0000313" key="1">
    <source>
        <dbReference type="EMBL" id="ALU25790.1"/>
    </source>
</evidence>
<dbReference type="AlphaFoldDB" id="A0A0S7EBB8"/>
<organism evidence="1 2">
    <name type="scientific">Myroides odoratimimus</name>
    <dbReference type="NCBI Taxonomy" id="76832"/>
    <lineage>
        <taxon>Bacteria</taxon>
        <taxon>Pseudomonadati</taxon>
        <taxon>Bacteroidota</taxon>
        <taxon>Flavobacteriia</taxon>
        <taxon>Flavobacteriales</taxon>
        <taxon>Flavobacteriaceae</taxon>
        <taxon>Myroides</taxon>
    </lineage>
</organism>
<dbReference type="KEGG" id="mod:AS202_06410"/>
<accession>A0A0S7EBB8</accession>
<gene>
    <name evidence="1" type="ORF">AS202_06410</name>
</gene>
<dbReference type="Proteomes" id="UP000069030">
    <property type="component" value="Chromosome"/>
</dbReference>
<dbReference type="GeneID" id="66974421"/>